<comment type="caution">
    <text evidence="1">The sequence shown here is derived from an EMBL/GenBank/DDBJ whole genome shotgun (WGS) entry which is preliminary data.</text>
</comment>
<proteinExistence type="predicted"/>
<dbReference type="AlphaFoldDB" id="A0A9D4MJ45"/>
<reference evidence="1" key="1">
    <citation type="journal article" date="2019" name="bioRxiv">
        <title>The Genome of the Zebra Mussel, Dreissena polymorpha: A Resource for Invasive Species Research.</title>
        <authorList>
            <person name="McCartney M.A."/>
            <person name="Auch B."/>
            <person name="Kono T."/>
            <person name="Mallez S."/>
            <person name="Zhang Y."/>
            <person name="Obille A."/>
            <person name="Becker A."/>
            <person name="Abrahante J.E."/>
            <person name="Garbe J."/>
            <person name="Badalamenti J.P."/>
            <person name="Herman A."/>
            <person name="Mangelson H."/>
            <person name="Liachko I."/>
            <person name="Sullivan S."/>
            <person name="Sone E.D."/>
            <person name="Koren S."/>
            <person name="Silverstein K.A.T."/>
            <person name="Beckman K.B."/>
            <person name="Gohl D.M."/>
        </authorList>
    </citation>
    <scope>NUCLEOTIDE SEQUENCE</scope>
    <source>
        <strain evidence="1">Duluth1</strain>
        <tissue evidence="1">Whole animal</tissue>
    </source>
</reference>
<organism evidence="1 2">
    <name type="scientific">Dreissena polymorpha</name>
    <name type="common">Zebra mussel</name>
    <name type="synonym">Mytilus polymorpha</name>
    <dbReference type="NCBI Taxonomy" id="45954"/>
    <lineage>
        <taxon>Eukaryota</taxon>
        <taxon>Metazoa</taxon>
        <taxon>Spiralia</taxon>
        <taxon>Lophotrochozoa</taxon>
        <taxon>Mollusca</taxon>
        <taxon>Bivalvia</taxon>
        <taxon>Autobranchia</taxon>
        <taxon>Heteroconchia</taxon>
        <taxon>Euheterodonta</taxon>
        <taxon>Imparidentia</taxon>
        <taxon>Neoheterodontei</taxon>
        <taxon>Myida</taxon>
        <taxon>Dreissenoidea</taxon>
        <taxon>Dreissenidae</taxon>
        <taxon>Dreissena</taxon>
    </lineage>
</organism>
<keyword evidence="2" id="KW-1185">Reference proteome</keyword>
<evidence type="ECO:0000313" key="1">
    <source>
        <dbReference type="EMBL" id="KAH3876654.1"/>
    </source>
</evidence>
<name>A0A9D4MJ45_DREPO</name>
<sequence>MNHRCKWKSGERGIIPRLLVIRGVVCQTRGFLKTTMMVTQEKTVMTVVTDGQYTNVWERRPEVMIP</sequence>
<accession>A0A9D4MJ45</accession>
<protein>
    <submittedName>
        <fullName evidence="1">Uncharacterized protein</fullName>
    </submittedName>
</protein>
<evidence type="ECO:0000313" key="2">
    <source>
        <dbReference type="Proteomes" id="UP000828390"/>
    </source>
</evidence>
<gene>
    <name evidence="1" type="ORF">DPMN_000502</name>
</gene>
<reference evidence="1" key="2">
    <citation type="submission" date="2020-11" db="EMBL/GenBank/DDBJ databases">
        <authorList>
            <person name="McCartney M.A."/>
            <person name="Auch B."/>
            <person name="Kono T."/>
            <person name="Mallez S."/>
            <person name="Becker A."/>
            <person name="Gohl D.M."/>
            <person name="Silverstein K.A.T."/>
            <person name="Koren S."/>
            <person name="Bechman K.B."/>
            <person name="Herman A."/>
            <person name="Abrahante J.E."/>
            <person name="Garbe J."/>
        </authorList>
    </citation>
    <scope>NUCLEOTIDE SEQUENCE</scope>
    <source>
        <strain evidence="1">Duluth1</strain>
        <tissue evidence="1">Whole animal</tissue>
    </source>
</reference>
<dbReference type="EMBL" id="JAIWYP010000001">
    <property type="protein sequence ID" value="KAH3876654.1"/>
    <property type="molecule type" value="Genomic_DNA"/>
</dbReference>
<dbReference type="Proteomes" id="UP000828390">
    <property type="component" value="Unassembled WGS sequence"/>
</dbReference>